<dbReference type="RefSeq" id="WP_046835133.1">
    <property type="nucleotide sequence ID" value="NZ_CP031225.1"/>
</dbReference>
<name>A0AAD0PR99_PSEAV</name>
<evidence type="ECO:0000313" key="1">
    <source>
        <dbReference type="EMBL" id="AXH54897.1"/>
    </source>
</evidence>
<organism evidence="1 2">
    <name type="scientific">Pseudomonas amygdali pv. lachrymans str. M301315</name>
    <dbReference type="NCBI Taxonomy" id="629260"/>
    <lineage>
        <taxon>Bacteria</taxon>
        <taxon>Pseudomonadati</taxon>
        <taxon>Pseudomonadota</taxon>
        <taxon>Gammaproteobacteria</taxon>
        <taxon>Pseudomonadales</taxon>
        <taxon>Pseudomonadaceae</taxon>
        <taxon>Pseudomonas</taxon>
        <taxon>Pseudomonas amygdali</taxon>
    </lineage>
</organism>
<evidence type="ECO:0000313" key="2">
    <source>
        <dbReference type="Proteomes" id="UP000006426"/>
    </source>
</evidence>
<proteinExistence type="predicted"/>
<dbReference type="GO" id="GO:0030430">
    <property type="term" value="C:host cell cytoplasm"/>
    <property type="evidence" value="ECO:0007669"/>
    <property type="project" value="InterPro"/>
</dbReference>
<dbReference type="GO" id="GO:0046718">
    <property type="term" value="P:symbiont entry into host cell"/>
    <property type="evidence" value="ECO:0007669"/>
    <property type="project" value="InterPro"/>
</dbReference>
<gene>
    <name evidence="1" type="ORF">PLA107_005785</name>
</gene>
<dbReference type="AlphaFoldDB" id="A0AAD0PR99"/>
<protein>
    <submittedName>
        <fullName evidence="1">Phage minor tail protein L</fullName>
    </submittedName>
</protein>
<dbReference type="EMBL" id="CP031225">
    <property type="protein sequence ID" value="AXH54897.1"/>
    <property type="molecule type" value="Genomic_DNA"/>
</dbReference>
<sequence length="249" mass="26871">MSLITQLQRLEPGADILLFELDGSDYGADVLRFHGHSIPHTSDELIAAGAAADQLPAKPIYWQGEEYSAWPVQLDGVEANSDGTAVRPTFAAGNINGRITALCLAFEDLLEFKLTMRHTLGQYLDAENFPAGNPEADPTQESIEVWYIDQKTNEDGESITWELASPGDVGGESIGRQMTTLCHWCLTGGYRGPNCGYTGPYVDKDGQPTDNPELDVCDATLTRGCTPRFGAGNEVPFGGFPAVSLIARS</sequence>
<dbReference type="Proteomes" id="UP000006426">
    <property type="component" value="Chromosome"/>
</dbReference>
<dbReference type="NCBIfam" id="TIGR01600">
    <property type="entry name" value="phage_tail_L"/>
    <property type="match status" value="1"/>
</dbReference>
<accession>A0AAD0PR99</accession>
<reference evidence="1 2" key="1">
    <citation type="journal article" date="2011" name="PLoS Pathog.">
        <title>Dynamic evolution of pathogenicity revealed by sequencing and comparative genomics of 19 Pseudomonas syringae isolates.</title>
        <authorList>
            <person name="Baltrus D.A."/>
            <person name="Nishimura M.T."/>
            <person name="Romanchuk A."/>
            <person name="Chang J.H."/>
            <person name="Mukhtar M.S."/>
            <person name="Cherkis K."/>
            <person name="Roach J."/>
            <person name="Grant S.R."/>
            <person name="Jones C.D."/>
            <person name="Dangl J.L."/>
        </authorList>
    </citation>
    <scope>NUCLEOTIDE SEQUENCE [LARGE SCALE GENOMIC DNA]</scope>
    <source>
        <strain evidence="1 2">M301315</strain>
    </source>
</reference>
<dbReference type="GO" id="GO:0051536">
    <property type="term" value="F:iron-sulfur cluster binding"/>
    <property type="evidence" value="ECO:0007669"/>
    <property type="project" value="InterPro"/>
</dbReference>
<dbReference type="Pfam" id="PF05100">
    <property type="entry name" value="Phage_tail_L"/>
    <property type="match status" value="1"/>
</dbReference>
<dbReference type="InterPro" id="IPR006487">
    <property type="entry name" value="Phage_lambda_L"/>
</dbReference>